<dbReference type="InterPro" id="IPR007361">
    <property type="entry name" value="DUF427"/>
</dbReference>
<keyword evidence="3" id="KW-1185">Reference proteome</keyword>
<dbReference type="Gene3D" id="2.170.150.40">
    <property type="entry name" value="Domain of unknown function (DUF427)"/>
    <property type="match status" value="1"/>
</dbReference>
<dbReference type="PANTHER" id="PTHR34310">
    <property type="entry name" value="DUF427 DOMAIN PROTEIN (AFU_ORTHOLOGUE AFUA_3G02220)"/>
    <property type="match status" value="1"/>
</dbReference>
<gene>
    <name evidence="2" type="ORF">EKG36_16570</name>
</gene>
<protein>
    <submittedName>
        <fullName evidence="2">DUF427 domain-containing protein</fullName>
    </submittedName>
</protein>
<dbReference type="EMBL" id="RXNS01000018">
    <property type="protein sequence ID" value="RTQ99849.1"/>
    <property type="molecule type" value="Genomic_DNA"/>
</dbReference>
<sequence>MADHTADPRITLHPYTRRVRIFAGDTLIADTRNAIELRERGYPHRQYVPRAGVDMSKLSVSSTVTHCPFKGDTTYYSLPDIADVAWSYEQPIDEMQAIAGRLAFDVSKVTELVE</sequence>
<reference evidence="2 3" key="1">
    <citation type="submission" date="2018-12" db="EMBL/GenBank/DDBJ databases">
        <authorList>
            <person name="Yu L."/>
        </authorList>
    </citation>
    <scope>NUCLEOTIDE SEQUENCE [LARGE SCALE GENOMIC DNA]</scope>
    <source>
        <strain evidence="2 3">11S</strain>
    </source>
</reference>
<feature type="domain" description="DUF427" evidence="1">
    <location>
        <begin position="19"/>
        <end position="105"/>
    </location>
</feature>
<dbReference type="InterPro" id="IPR038694">
    <property type="entry name" value="DUF427_sf"/>
</dbReference>
<evidence type="ECO:0000313" key="2">
    <source>
        <dbReference type="EMBL" id="RTQ99849.1"/>
    </source>
</evidence>
<evidence type="ECO:0000259" key="1">
    <source>
        <dbReference type="Pfam" id="PF04248"/>
    </source>
</evidence>
<accession>A0A431UZJ6</accession>
<dbReference type="OrthoDB" id="4565346at2"/>
<comment type="caution">
    <text evidence="2">The sequence shown here is derived from an EMBL/GenBank/DDBJ whole genome shotgun (WGS) entry which is preliminary data.</text>
</comment>
<organism evidence="2 3">
    <name type="scientific">Halomonas nitroreducens</name>
    <dbReference type="NCBI Taxonomy" id="447425"/>
    <lineage>
        <taxon>Bacteria</taxon>
        <taxon>Pseudomonadati</taxon>
        <taxon>Pseudomonadota</taxon>
        <taxon>Gammaproteobacteria</taxon>
        <taxon>Oceanospirillales</taxon>
        <taxon>Halomonadaceae</taxon>
        <taxon>Halomonas</taxon>
    </lineage>
</organism>
<name>A0A431UZJ6_9GAMM</name>
<dbReference type="PANTHER" id="PTHR34310:SF9">
    <property type="entry name" value="BLR5716 PROTEIN"/>
    <property type="match status" value="1"/>
</dbReference>
<evidence type="ECO:0000313" key="3">
    <source>
        <dbReference type="Proteomes" id="UP000267400"/>
    </source>
</evidence>
<dbReference type="RefSeq" id="WP_126486119.1">
    <property type="nucleotide sequence ID" value="NZ_RXNS01000018.1"/>
</dbReference>
<dbReference type="AlphaFoldDB" id="A0A431UZJ6"/>
<dbReference type="Pfam" id="PF04248">
    <property type="entry name" value="NTP_transf_9"/>
    <property type="match status" value="1"/>
</dbReference>
<proteinExistence type="predicted"/>
<dbReference type="Proteomes" id="UP000267400">
    <property type="component" value="Unassembled WGS sequence"/>
</dbReference>